<comment type="caution">
    <text evidence="7">The sequence shown here is derived from an EMBL/GenBank/DDBJ whole genome shotgun (WGS) entry which is preliminary data.</text>
</comment>
<proteinExistence type="inferred from homology"/>
<name>A0AA38I754_9CUCU</name>
<evidence type="ECO:0000256" key="2">
    <source>
        <dbReference type="ARBA" id="ARBA00010727"/>
    </source>
</evidence>
<dbReference type="GO" id="GO:0006270">
    <property type="term" value="P:DNA replication initiation"/>
    <property type="evidence" value="ECO:0007669"/>
    <property type="project" value="InterPro"/>
</dbReference>
<dbReference type="EMBL" id="JALNTZ010000005">
    <property type="protein sequence ID" value="KAJ3650610.1"/>
    <property type="molecule type" value="Genomic_DNA"/>
</dbReference>
<dbReference type="GO" id="GO:0003697">
    <property type="term" value="F:single-stranded DNA binding"/>
    <property type="evidence" value="ECO:0007669"/>
    <property type="project" value="TreeGrafter"/>
</dbReference>
<dbReference type="PANTHER" id="PTHR10507:SF0">
    <property type="entry name" value="CELL DIVISION CONTROL PROTEIN 45 HOMOLOG"/>
    <property type="match status" value="1"/>
</dbReference>
<reference evidence="7" key="1">
    <citation type="journal article" date="2023" name="G3 (Bethesda)">
        <title>Whole genome assemblies of Zophobas morio and Tenebrio molitor.</title>
        <authorList>
            <person name="Kaur S."/>
            <person name="Stinson S.A."/>
            <person name="diCenzo G.C."/>
        </authorList>
    </citation>
    <scope>NUCLEOTIDE SEQUENCE</scope>
    <source>
        <strain evidence="7">QUZm001</strain>
    </source>
</reference>
<organism evidence="7 8">
    <name type="scientific">Zophobas morio</name>
    <dbReference type="NCBI Taxonomy" id="2755281"/>
    <lineage>
        <taxon>Eukaryota</taxon>
        <taxon>Metazoa</taxon>
        <taxon>Ecdysozoa</taxon>
        <taxon>Arthropoda</taxon>
        <taxon>Hexapoda</taxon>
        <taxon>Insecta</taxon>
        <taxon>Pterygota</taxon>
        <taxon>Neoptera</taxon>
        <taxon>Endopterygota</taxon>
        <taxon>Coleoptera</taxon>
        <taxon>Polyphaga</taxon>
        <taxon>Cucujiformia</taxon>
        <taxon>Tenebrionidae</taxon>
        <taxon>Zophobas</taxon>
    </lineage>
</organism>
<dbReference type="GO" id="GO:0003688">
    <property type="term" value="F:DNA replication origin binding"/>
    <property type="evidence" value="ECO:0007669"/>
    <property type="project" value="TreeGrafter"/>
</dbReference>
<keyword evidence="4" id="KW-0539">Nucleus</keyword>
<keyword evidence="5" id="KW-0131">Cell cycle</keyword>
<dbReference type="PANTHER" id="PTHR10507">
    <property type="entry name" value="CDC45-RELATED PROTEIN"/>
    <property type="match status" value="1"/>
</dbReference>
<evidence type="ECO:0000313" key="7">
    <source>
        <dbReference type="EMBL" id="KAJ3650610.1"/>
    </source>
</evidence>
<dbReference type="InterPro" id="IPR003874">
    <property type="entry name" value="CDC45"/>
</dbReference>
<evidence type="ECO:0000256" key="4">
    <source>
        <dbReference type="ARBA" id="ARBA00023242"/>
    </source>
</evidence>
<feature type="compositionally biased region" description="Acidic residues" evidence="6">
    <location>
        <begin position="137"/>
        <end position="152"/>
    </location>
</feature>
<evidence type="ECO:0000256" key="1">
    <source>
        <dbReference type="ARBA" id="ARBA00004123"/>
    </source>
</evidence>
<evidence type="ECO:0000256" key="5">
    <source>
        <dbReference type="ARBA" id="ARBA00023306"/>
    </source>
</evidence>
<dbReference type="AlphaFoldDB" id="A0AA38I754"/>
<keyword evidence="8" id="KW-1185">Reference proteome</keyword>
<feature type="region of interest" description="Disordered" evidence="6">
    <location>
        <begin position="131"/>
        <end position="159"/>
    </location>
</feature>
<comment type="subcellular location">
    <subcellularLocation>
        <location evidence="1">Nucleus</location>
    </subcellularLocation>
</comment>
<evidence type="ECO:0008006" key="9">
    <source>
        <dbReference type="Google" id="ProtNLM"/>
    </source>
</evidence>
<dbReference type="GO" id="GO:0000727">
    <property type="term" value="P:double-strand break repair via break-induced replication"/>
    <property type="evidence" value="ECO:0007669"/>
    <property type="project" value="TreeGrafter"/>
</dbReference>
<keyword evidence="3" id="KW-0235">DNA replication</keyword>
<comment type="similarity">
    <text evidence="2">Belongs to the CDC45 family.</text>
</comment>
<accession>A0AA38I754</accession>
<sequence>MYVEDLKNEFYEFLTGKRILLLVHYDIDSICALKILQSILKHKEVRYTLCVVRGVEDLKRSHQEHCADVKYFVLINCGGTVNLVDVLEPADDAVFFVIDAHRPTHLDNIFSDGQVRLLWGPNEDAEVPEFQAVYRDDSDDESGGEDEDEENEGEGRAAKKRRLDEEAIMRRRERRLWEQRRFDIIAEYSQYTYYAKASAVAMYKLAWLLNKDDKDLLWLAIVALTEQFLFSKIENTQYVLAAGELQAHTTRLKNRSNDADVATSLKISFEKDLKLVLYRHWCVESSLKYSMFTACKMKLWSHRGSKKLYELLADMGLPVAQSQQSFESMDLQLRKEFHESLEKLSEKYNLEDLIFTSFVLQFGYRNKYCASDIVYAMLAILESSPRDKPEECFNSALDCLSRRHKETLQKAIERAKTITKTLFKTVQAAIDMKQIITAGSFVYYIIQEVREYEINNNNNETKTDFQGSLDWYMLSNQHILLLLAQFILRAYVSMSKNKKAPDLPLIISAPKNLELGTCIVLGIPPLRQLSPKNNLGRAFEEAAENINYDVLSDYFDTSYFEIFTKDRTRFFDALTALFDK</sequence>
<dbReference type="SUPFAM" id="SSF64182">
    <property type="entry name" value="DHH phosphoesterases"/>
    <property type="match status" value="1"/>
</dbReference>
<dbReference type="InterPro" id="IPR038763">
    <property type="entry name" value="DHH_sf"/>
</dbReference>
<evidence type="ECO:0000256" key="3">
    <source>
        <dbReference type="ARBA" id="ARBA00022705"/>
    </source>
</evidence>
<dbReference type="GO" id="GO:0031261">
    <property type="term" value="C:DNA replication preinitiation complex"/>
    <property type="evidence" value="ECO:0007669"/>
    <property type="project" value="TreeGrafter"/>
</dbReference>
<evidence type="ECO:0000256" key="6">
    <source>
        <dbReference type="SAM" id="MobiDB-lite"/>
    </source>
</evidence>
<dbReference type="Pfam" id="PF02724">
    <property type="entry name" value="CDC45"/>
    <property type="match status" value="1"/>
</dbReference>
<dbReference type="Proteomes" id="UP001168821">
    <property type="component" value="Unassembled WGS sequence"/>
</dbReference>
<protein>
    <recommendedName>
        <fullName evidence="9">Cell division control protein 45-like protein</fullName>
    </recommendedName>
</protein>
<gene>
    <name evidence="7" type="ORF">Zmor_016698</name>
</gene>
<evidence type="ECO:0000313" key="8">
    <source>
        <dbReference type="Proteomes" id="UP001168821"/>
    </source>
</evidence>
<dbReference type="GO" id="GO:1902977">
    <property type="term" value="P:mitotic DNA replication preinitiation complex assembly"/>
    <property type="evidence" value="ECO:0007669"/>
    <property type="project" value="TreeGrafter"/>
</dbReference>
<dbReference type="GO" id="GO:0003682">
    <property type="term" value="F:chromatin binding"/>
    <property type="evidence" value="ECO:0007669"/>
    <property type="project" value="TreeGrafter"/>
</dbReference>